<evidence type="ECO:0000259" key="1">
    <source>
        <dbReference type="PROSITE" id="PS50995"/>
    </source>
</evidence>
<dbReference type="Gene3D" id="1.10.10.10">
    <property type="entry name" value="Winged helix-like DNA-binding domain superfamily/Winged helix DNA-binding domain"/>
    <property type="match status" value="1"/>
</dbReference>
<dbReference type="PROSITE" id="PS50995">
    <property type="entry name" value="HTH_MARR_2"/>
    <property type="match status" value="1"/>
</dbReference>
<dbReference type="EMBL" id="BAWF01000078">
    <property type="protein sequence ID" value="GAF49362.1"/>
    <property type="molecule type" value="Genomic_DNA"/>
</dbReference>
<dbReference type="InterPro" id="IPR036390">
    <property type="entry name" value="WH_DNA-bd_sf"/>
</dbReference>
<feature type="domain" description="HTH marR-type" evidence="1">
    <location>
        <begin position="10"/>
        <end position="146"/>
    </location>
</feature>
<gene>
    <name evidence="2" type="ORF">RW1_078_00090</name>
</gene>
<keyword evidence="3" id="KW-1185">Reference proteome</keyword>
<accession>X0QCN5</accession>
<protein>
    <submittedName>
        <fullName evidence="2">Putative MarR family transcriptional regulator</fullName>
    </submittedName>
</protein>
<dbReference type="AlphaFoldDB" id="X0QCN5"/>
<dbReference type="InterPro" id="IPR036388">
    <property type="entry name" value="WH-like_DNA-bd_sf"/>
</dbReference>
<reference evidence="2 3" key="1">
    <citation type="submission" date="2014-02" db="EMBL/GenBank/DDBJ databases">
        <title>Whole genome shotgun sequence of Rhodococcus wratislaviensis NBRC 100605.</title>
        <authorList>
            <person name="Hosoyama A."/>
            <person name="Tsuchikane K."/>
            <person name="Yoshida I."/>
            <person name="Ohji S."/>
            <person name="Ichikawa N."/>
            <person name="Yamazoe A."/>
            <person name="Fujita N."/>
        </authorList>
    </citation>
    <scope>NUCLEOTIDE SEQUENCE [LARGE SCALE GENOMIC DNA]</scope>
    <source>
        <strain evidence="2 3">NBRC 100605</strain>
    </source>
</reference>
<dbReference type="GO" id="GO:0003700">
    <property type="term" value="F:DNA-binding transcription factor activity"/>
    <property type="evidence" value="ECO:0007669"/>
    <property type="project" value="InterPro"/>
</dbReference>
<dbReference type="InterPro" id="IPR000835">
    <property type="entry name" value="HTH_MarR-typ"/>
</dbReference>
<dbReference type="OrthoDB" id="8635520at2"/>
<dbReference type="GO" id="GO:0006950">
    <property type="term" value="P:response to stress"/>
    <property type="evidence" value="ECO:0007669"/>
    <property type="project" value="TreeGrafter"/>
</dbReference>
<dbReference type="RefSeq" id="WP_037240933.1">
    <property type="nucleotide sequence ID" value="NZ_BAWF01000078.1"/>
</dbReference>
<dbReference type="Proteomes" id="UP000019491">
    <property type="component" value="Unassembled WGS sequence"/>
</dbReference>
<evidence type="ECO:0000313" key="2">
    <source>
        <dbReference type="EMBL" id="GAF49362.1"/>
    </source>
</evidence>
<dbReference type="InterPro" id="IPR039422">
    <property type="entry name" value="MarR/SlyA-like"/>
</dbReference>
<comment type="caution">
    <text evidence="2">The sequence shown here is derived from an EMBL/GenBank/DDBJ whole genome shotgun (WGS) entry which is preliminary data.</text>
</comment>
<sequence>MVTKWLDERESRAWRGLRRMHADLSAHLARQLTEEFGLTEADYVVLVEVSEAPGRRIRSRDLGRALGWERSRLSHQIARMEARGSVRRARCDTDARGFDVLLTDEGVAAIEAAAPLHLAGVRHCFVDLLTAEQLDVLGDVADTVTDHLDTEHLGSAG</sequence>
<dbReference type="PANTHER" id="PTHR33164:SF99">
    <property type="entry name" value="MARR FAMILY REGULATORY PROTEIN"/>
    <property type="match status" value="1"/>
</dbReference>
<organism evidence="2 3">
    <name type="scientific">Rhodococcus wratislaviensis NBRC 100605</name>
    <dbReference type="NCBI Taxonomy" id="1219028"/>
    <lineage>
        <taxon>Bacteria</taxon>
        <taxon>Bacillati</taxon>
        <taxon>Actinomycetota</taxon>
        <taxon>Actinomycetes</taxon>
        <taxon>Mycobacteriales</taxon>
        <taxon>Nocardiaceae</taxon>
        <taxon>Rhodococcus</taxon>
    </lineage>
</organism>
<dbReference type="SMART" id="SM00347">
    <property type="entry name" value="HTH_MARR"/>
    <property type="match status" value="1"/>
</dbReference>
<evidence type="ECO:0000313" key="3">
    <source>
        <dbReference type="Proteomes" id="UP000019491"/>
    </source>
</evidence>
<dbReference type="PANTHER" id="PTHR33164">
    <property type="entry name" value="TRANSCRIPTIONAL REGULATOR, MARR FAMILY"/>
    <property type="match status" value="1"/>
</dbReference>
<proteinExistence type="predicted"/>
<dbReference type="Pfam" id="PF12802">
    <property type="entry name" value="MarR_2"/>
    <property type="match status" value="1"/>
</dbReference>
<name>X0QCN5_RHOWR</name>
<dbReference type="SUPFAM" id="SSF46785">
    <property type="entry name" value="Winged helix' DNA-binding domain"/>
    <property type="match status" value="1"/>
</dbReference>